<evidence type="ECO:0008006" key="6">
    <source>
        <dbReference type="Google" id="ProtNLM"/>
    </source>
</evidence>
<accession>A0AB37W8E3</accession>
<reference evidence="2" key="2">
    <citation type="journal article" date="2019" name="bioRxiv">
        <title>Genomics, evolutionary history and diagnostics of the Alternaria alternata species group including apple and Asian pear pathotypes.</title>
        <authorList>
            <person name="Armitage A.D."/>
            <person name="Cockerton H.M."/>
            <person name="Sreenivasaprasad S."/>
            <person name="Woodhall J.W."/>
            <person name="Lane C.R."/>
            <person name="Harrison R.J."/>
            <person name="Clarkson J.P."/>
        </authorList>
    </citation>
    <scope>NUCLEOTIDE SEQUENCE</scope>
    <source>
        <strain evidence="2">FERA 1164</strain>
        <strain evidence="3">FERA 635</strain>
    </source>
</reference>
<name>A0AB37W8E3_9PLEO</name>
<dbReference type="AlphaFoldDB" id="A0AB37W8E3"/>
<dbReference type="Proteomes" id="UP000292340">
    <property type="component" value="Unassembled WGS sequence"/>
</dbReference>
<organism evidence="2 4">
    <name type="scientific">Alternaria tenuissima</name>
    <dbReference type="NCBI Taxonomy" id="119927"/>
    <lineage>
        <taxon>Eukaryota</taxon>
        <taxon>Fungi</taxon>
        <taxon>Dikarya</taxon>
        <taxon>Ascomycota</taxon>
        <taxon>Pezizomycotina</taxon>
        <taxon>Dothideomycetes</taxon>
        <taxon>Pleosporomycetidae</taxon>
        <taxon>Pleosporales</taxon>
        <taxon>Pleosporineae</taxon>
        <taxon>Pleosporaceae</taxon>
        <taxon>Alternaria</taxon>
        <taxon>Alternaria sect. Alternaria</taxon>
        <taxon>Alternaria alternata complex</taxon>
    </lineage>
</organism>
<dbReference type="Proteomes" id="UP000293195">
    <property type="component" value="Unassembled WGS sequence"/>
</dbReference>
<feature type="compositionally biased region" description="Polar residues" evidence="1">
    <location>
        <begin position="112"/>
        <end position="129"/>
    </location>
</feature>
<feature type="compositionally biased region" description="Polar residues" evidence="1">
    <location>
        <begin position="619"/>
        <end position="632"/>
    </location>
</feature>
<feature type="region of interest" description="Disordered" evidence="1">
    <location>
        <begin position="103"/>
        <end position="132"/>
    </location>
</feature>
<reference evidence="2" key="1">
    <citation type="submission" date="2017-10" db="EMBL/GenBank/DDBJ databases">
        <authorList>
            <person name="Armitage A.D."/>
            <person name="Barbara D.J."/>
            <person name="Woodhall J.W."/>
            <person name="Sreenivasaprasad S."/>
            <person name="Lane C.R."/>
            <person name="Clarkson J.P."/>
            <person name="Harrison R.J."/>
        </authorList>
    </citation>
    <scope>NUCLEOTIDE SEQUENCE</scope>
    <source>
        <strain evidence="2">FERA 1164</strain>
        <strain evidence="3">FERA 635</strain>
    </source>
</reference>
<comment type="caution">
    <text evidence="2">The sequence shown here is derived from an EMBL/GenBank/DDBJ whole genome shotgun (WGS) entry which is preliminary data.</text>
</comment>
<feature type="region of interest" description="Disordered" evidence="1">
    <location>
        <begin position="182"/>
        <end position="202"/>
    </location>
</feature>
<feature type="region of interest" description="Disordered" evidence="1">
    <location>
        <begin position="15"/>
        <end position="34"/>
    </location>
</feature>
<evidence type="ECO:0000313" key="2">
    <source>
        <dbReference type="EMBL" id="RYN22964.1"/>
    </source>
</evidence>
<keyword evidence="5" id="KW-1185">Reference proteome</keyword>
<sequence length="641" mass="69923">MLGTSGDGLITTLTSYLTSDKVTPSEAPPPPTDRQTEFHPTLAATFYHNAETGLSARPFAKPIPRHSLKRSVSELVVPSQVRNDRLTATAALNTVRFMEDERRTAHKIPSPTRIQLQTPRPASQRSISNSRHEIKSRYHDPAISSASLQKQLVEQTKPPIRRIRFPSSTEDEIMRNFRPEPTRSTAMRSDTEPDPARAFANPKTHSCNVTLKPCIKKKAKSATTTPPGEFQGNAVNLEPVFLRRVRTVDFQEAGAKSCPPPPQVTITPRNPTETLKYDIGRSAKSADNHTETVKWSASCPNTISTAKGTAAEPAITRTDVHIIAIAPSWNAENLATDDGADPATPTMQIIETKSGSYEVIWDDVPPEHTVRTRGRRSSSASHALETASPSAKRGLERVNSKLAGWSGTWNSPSDSFKPTIVVFPDDDGRATRYDCTVDEEEDLAAVPPNSRMTSGAPSRIPSRPVSAPLTRTVSSEGISVQDALQDTPQAGSPPLEQSLVVPNVEIRGRKTKSSAGVRKLSNLEEADTKFRDHRDSVTIAHSRLVRSGAVSPELFARVDSVSLGKKRMHARNHAASSARTISRQKEVLVEALGLLADEDISPVTLPTVKEHAARALNKSNSPSILQSPQQAANERHIRVVE</sequence>
<evidence type="ECO:0000313" key="4">
    <source>
        <dbReference type="Proteomes" id="UP000292340"/>
    </source>
</evidence>
<evidence type="ECO:0000313" key="3">
    <source>
        <dbReference type="EMBL" id="RYO00621.1"/>
    </source>
</evidence>
<feature type="region of interest" description="Disordered" evidence="1">
    <location>
        <begin position="447"/>
        <end position="467"/>
    </location>
</feature>
<feature type="region of interest" description="Disordered" evidence="1">
    <location>
        <begin position="619"/>
        <end position="641"/>
    </location>
</feature>
<dbReference type="EMBL" id="PDXF01000018">
    <property type="protein sequence ID" value="RYO00621.1"/>
    <property type="molecule type" value="Genomic_DNA"/>
</dbReference>
<gene>
    <name evidence="2" type="ORF">AA0115_g8802</name>
    <name evidence="3" type="ORF">AA0119_g5915</name>
</gene>
<evidence type="ECO:0000313" key="5">
    <source>
        <dbReference type="Proteomes" id="UP000293195"/>
    </source>
</evidence>
<feature type="region of interest" description="Disordered" evidence="1">
    <location>
        <begin position="369"/>
        <end position="393"/>
    </location>
</feature>
<proteinExistence type="predicted"/>
<dbReference type="EMBL" id="PDXB01000026">
    <property type="protein sequence ID" value="RYN22964.1"/>
    <property type="molecule type" value="Genomic_DNA"/>
</dbReference>
<protein>
    <recommendedName>
        <fullName evidence="6">Ig-like domain-containing protein</fullName>
    </recommendedName>
</protein>
<evidence type="ECO:0000256" key="1">
    <source>
        <dbReference type="SAM" id="MobiDB-lite"/>
    </source>
</evidence>